<dbReference type="Proteomes" id="UP000293345">
    <property type="component" value="Unassembled WGS sequence"/>
</dbReference>
<dbReference type="Pfam" id="PF02823">
    <property type="entry name" value="ATP-synt_DE_N"/>
    <property type="match status" value="1"/>
</dbReference>
<keyword evidence="8" id="KW-0375">Hydrogen ion transport</keyword>
<dbReference type="InterPro" id="IPR036771">
    <property type="entry name" value="ATPsynth_dsu/esu_N"/>
</dbReference>
<comment type="similarity">
    <text evidence="2 8 9">Belongs to the ATPase epsilon chain family.</text>
</comment>
<evidence type="ECO:0000256" key="6">
    <source>
        <dbReference type="ARBA" id="ARBA00023196"/>
    </source>
</evidence>
<dbReference type="GO" id="GO:0012505">
    <property type="term" value="C:endomembrane system"/>
    <property type="evidence" value="ECO:0007669"/>
    <property type="project" value="UniProtKB-SubCell"/>
</dbReference>
<keyword evidence="8" id="KW-1003">Cell membrane</keyword>
<reference evidence="11 12" key="1">
    <citation type="submission" date="2019-01" db="EMBL/GenBank/DDBJ databases">
        <title>Senegalimassilia sp. nov. KGMB04484 isolated human feces.</title>
        <authorList>
            <person name="Han K.-I."/>
            <person name="Kim J.-S."/>
            <person name="Lee K.C."/>
            <person name="Suh M.K."/>
            <person name="Eom M.K."/>
            <person name="Lee J.H."/>
            <person name="Park S.-H."/>
            <person name="Kang S.W."/>
            <person name="Park J.-E."/>
            <person name="Oh B.S."/>
            <person name="Yu S.Y."/>
            <person name="Choi S.-H."/>
            <person name="Lee D.H."/>
            <person name="Yoon H."/>
            <person name="Kim B.-Y."/>
            <person name="Lee J.H."/>
            <person name="Lee J.-S."/>
        </authorList>
    </citation>
    <scope>NUCLEOTIDE SEQUENCE [LARGE SCALE GENOMIC DNA]</scope>
    <source>
        <strain evidence="11 12">KGMB04484</strain>
    </source>
</reference>
<dbReference type="PANTHER" id="PTHR13822:SF10">
    <property type="entry name" value="ATP SYNTHASE EPSILON CHAIN, CHLOROPLASTIC"/>
    <property type="match status" value="1"/>
</dbReference>
<evidence type="ECO:0000256" key="4">
    <source>
        <dbReference type="ARBA" id="ARBA00023065"/>
    </source>
</evidence>
<dbReference type="InterPro" id="IPR020546">
    <property type="entry name" value="ATP_synth_F1_dsu/esu_N"/>
</dbReference>
<evidence type="ECO:0000313" key="11">
    <source>
        <dbReference type="EMBL" id="RXZ54004.1"/>
    </source>
</evidence>
<comment type="subcellular location">
    <subcellularLocation>
        <location evidence="8">Cell membrane</location>
        <topology evidence="8">Peripheral membrane protein</topology>
    </subcellularLocation>
    <subcellularLocation>
        <location evidence="1">Endomembrane system</location>
        <topology evidence="1">Peripheral membrane protein</topology>
    </subcellularLocation>
</comment>
<keyword evidence="5 8" id="KW-0472">Membrane</keyword>
<comment type="function">
    <text evidence="8">Produces ATP from ADP in the presence of a proton gradient across the membrane.</text>
</comment>
<evidence type="ECO:0000313" key="12">
    <source>
        <dbReference type="Proteomes" id="UP000293345"/>
    </source>
</evidence>
<feature type="domain" description="ATP synthase F1 complex delta/epsilon subunit N-terminal" evidence="10">
    <location>
        <begin position="4"/>
        <end position="84"/>
    </location>
</feature>
<dbReference type="HAMAP" id="MF_00530">
    <property type="entry name" value="ATP_synth_epsil_bac"/>
    <property type="match status" value="1"/>
</dbReference>
<dbReference type="AlphaFoldDB" id="A0A4Q2K331"/>
<dbReference type="CDD" id="cd12152">
    <property type="entry name" value="F1-ATPase_delta"/>
    <property type="match status" value="1"/>
</dbReference>
<comment type="subunit">
    <text evidence="8 9">F-type ATPases have 2 components, CF(1) - the catalytic core - and CF(0) - the membrane proton channel. CF(1) has five subunits: alpha(3), beta(3), gamma(1), delta(1), epsilon(1). CF(0) has three main subunits: a, b and c.</text>
</comment>
<accession>A0A4Q2K331</accession>
<evidence type="ECO:0000256" key="5">
    <source>
        <dbReference type="ARBA" id="ARBA00023136"/>
    </source>
</evidence>
<evidence type="ECO:0000256" key="9">
    <source>
        <dbReference type="RuleBase" id="RU003656"/>
    </source>
</evidence>
<protein>
    <recommendedName>
        <fullName evidence="8">ATP synthase epsilon chain</fullName>
    </recommendedName>
    <alternativeName>
        <fullName evidence="8">ATP synthase F1 sector epsilon subunit</fullName>
    </alternativeName>
    <alternativeName>
        <fullName evidence="8">F-ATPase epsilon subunit</fullName>
    </alternativeName>
</protein>
<dbReference type="GO" id="GO:0046933">
    <property type="term" value="F:proton-transporting ATP synthase activity, rotational mechanism"/>
    <property type="evidence" value="ECO:0007669"/>
    <property type="project" value="UniProtKB-UniRule"/>
</dbReference>
<dbReference type="OrthoDB" id="9791445at2"/>
<evidence type="ECO:0000256" key="3">
    <source>
        <dbReference type="ARBA" id="ARBA00022448"/>
    </source>
</evidence>
<evidence type="ECO:0000256" key="2">
    <source>
        <dbReference type="ARBA" id="ARBA00005712"/>
    </source>
</evidence>
<evidence type="ECO:0000256" key="8">
    <source>
        <dbReference type="HAMAP-Rule" id="MF_00530"/>
    </source>
</evidence>
<dbReference type="GO" id="GO:0045259">
    <property type="term" value="C:proton-transporting ATP synthase complex"/>
    <property type="evidence" value="ECO:0007669"/>
    <property type="project" value="UniProtKB-KW"/>
</dbReference>
<keyword evidence="12" id="KW-1185">Reference proteome</keyword>
<comment type="caution">
    <text evidence="11">The sequence shown here is derived from an EMBL/GenBank/DDBJ whole genome shotgun (WGS) entry which is preliminary data.</text>
</comment>
<evidence type="ECO:0000256" key="7">
    <source>
        <dbReference type="ARBA" id="ARBA00023310"/>
    </source>
</evidence>
<keyword evidence="7 8" id="KW-0066">ATP synthesis</keyword>
<sequence>MASFKCDIVTPAEKLLTTEAEMVVVPGVEGEMGFLAGHAPLVSALADGEIRLTPAGGGAVQRFEVKGGYVQVTGDKVIILADSAQPVAA</sequence>
<keyword evidence="6 8" id="KW-0139">CF(1)</keyword>
<organism evidence="11 12">
    <name type="scientific">Senegalimassilia faecalis</name>
    <dbReference type="NCBI Taxonomy" id="2509433"/>
    <lineage>
        <taxon>Bacteria</taxon>
        <taxon>Bacillati</taxon>
        <taxon>Actinomycetota</taxon>
        <taxon>Coriobacteriia</taxon>
        <taxon>Coriobacteriales</taxon>
        <taxon>Coriobacteriaceae</taxon>
        <taxon>Senegalimassilia</taxon>
    </lineage>
</organism>
<name>A0A4Q2K331_9ACTN</name>
<dbReference type="InterPro" id="IPR001469">
    <property type="entry name" value="ATP_synth_F1_dsu/esu"/>
</dbReference>
<keyword evidence="4 8" id="KW-0406">Ion transport</keyword>
<dbReference type="SUPFAM" id="SSF51344">
    <property type="entry name" value="Epsilon subunit of F1F0-ATP synthase N-terminal domain"/>
    <property type="match status" value="1"/>
</dbReference>
<dbReference type="GO" id="GO:0005524">
    <property type="term" value="F:ATP binding"/>
    <property type="evidence" value="ECO:0007669"/>
    <property type="project" value="UniProtKB-UniRule"/>
</dbReference>
<dbReference type="RefSeq" id="WP_129423939.1">
    <property type="nucleotide sequence ID" value="NZ_JAXUTH010000005.1"/>
</dbReference>
<evidence type="ECO:0000259" key="10">
    <source>
        <dbReference type="Pfam" id="PF02823"/>
    </source>
</evidence>
<dbReference type="EMBL" id="SDPW01000001">
    <property type="protein sequence ID" value="RXZ54004.1"/>
    <property type="molecule type" value="Genomic_DNA"/>
</dbReference>
<dbReference type="GO" id="GO:0005886">
    <property type="term" value="C:plasma membrane"/>
    <property type="evidence" value="ECO:0007669"/>
    <property type="project" value="UniProtKB-SubCell"/>
</dbReference>
<proteinExistence type="inferred from homology"/>
<evidence type="ECO:0000256" key="1">
    <source>
        <dbReference type="ARBA" id="ARBA00004184"/>
    </source>
</evidence>
<keyword evidence="3 8" id="KW-0813">Transport</keyword>
<dbReference type="NCBIfam" id="TIGR01216">
    <property type="entry name" value="ATP_synt_epsi"/>
    <property type="match status" value="1"/>
</dbReference>
<dbReference type="Gene3D" id="2.60.15.10">
    <property type="entry name" value="F0F1 ATP synthase delta/epsilon subunit, N-terminal"/>
    <property type="match status" value="1"/>
</dbReference>
<gene>
    <name evidence="8 11" type="primary">atpC</name>
    <name evidence="11" type="ORF">ET524_05585</name>
</gene>
<dbReference type="PANTHER" id="PTHR13822">
    <property type="entry name" value="ATP SYNTHASE DELTA/EPSILON CHAIN"/>
    <property type="match status" value="1"/>
</dbReference>